<protein>
    <submittedName>
        <fullName evidence="5">Uncharacterized protein</fullName>
    </submittedName>
</protein>
<evidence type="ECO:0000256" key="4">
    <source>
        <dbReference type="ARBA" id="ARBA00022833"/>
    </source>
</evidence>
<dbReference type="GO" id="GO:0008270">
    <property type="term" value="F:zinc ion binding"/>
    <property type="evidence" value="ECO:0007669"/>
    <property type="project" value="UniProtKB-KW"/>
</dbReference>
<dbReference type="VEuPathDB" id="VectorBase:AATE006851"/>
<dbReference type="STRING" id="41427.A0A182IWJ1"/>
<dbReference type="PANTHER" id="PTHR12675">
    <property type="entry name" value="MUSCLEBLIND-LIKE PROTEIN"/>
    <property type="match status" value="1"/>
</dbReference>
<evidence type="ECO:0000256" key="1">
    <source>
        <dbReference type="ARBA" id="ARBA00022723"/>
    </source>
</evidence>
<organism evidence="5">
    <name type="scientific">Anopheles atroparvus</name>
    <name type="common">European mosquito</name>
    <dbReference type="NCBI Taxonomy" id="41427"/>
    <lineage>
        <taxon>Eukaryota</taxon>
        <taxon>Metazoa</taxon>
        <taxon>Ecdysozoa</taxon>
        <taxon>Arthropoda</taxon>
        <taxon>Hexapoda</taxon>
        <taxon>Insecta</taxon>
        <taxon>Pterygota</taxon>
        <taxon>Neoptera</taxon>
        <taxon>Endopterygota</taxon>
        <taxon>Diptera</taxon>
        <taxon>Nematocera</taxon>
        <taxon>Culicoidea</taxon>
        <taxon>Culicidae</taxon>
        <taxon>Anophelinae</taxon>
        <taxon>Anopheles</taxon>
    </lineage>
</organism>
<keyword evidence="3" id="KW-0863">Zinc-finger</keyword>
<dbReference type="Gene3D" id="3.30.1370.210">
    <property type="match status" value="1"/>
</dbReference>
<dbReference type="InterPro" id="IPR000571">
    <property type="entry name" value="Znf_CCCH"/>
</dbReference>
<sequence length="341" mass="37961">MTNLLNGKDSRWLQLEVCREYQRNKCSRPDTECKFAHPPANVEVQNGRVTACYDSIKTVRGFDRSAEYSVCAAYIDTRPAYNMGVTSDVGTVPEWVTRRQVDSNGYALHFLVCPVSAVFPGKEREPQRIVQHLVYGENSSVDSALLADVAFEQPPFGSSGNRTGAHTRNIRHRFIPLCLVLAIKYYFTGTSENHMGDLSTYENHACRGKGETTSLVSAKFRLAMAAESGEEMKGYVRKRGVETTLAICPETHTHEHTRFITKEPPLQRPEGDFGPAEKLCSHQEHLEPSRGRLQLSALLHFLATTTAADGNTSSRPPVPFPAILSRSAGQNSTFYYTAKKI</sequence>
<evidence type="ECO:0000313" key="5">
    <source>
        <dbReference type="EnsemblMetazoa" id="AATE006851-PA.1"/>
    </source>
</evidence>
<dbReference type="AlphaFoldDB" id="A0A182IWJ1"/>
<keyword evidence="4" id="KW-0862">Zinc</keyword>
<keyword evidence="2" id="KW-0677">Repeat</keyword>
<dbReference type="PANTHER" id="PTHR12675:SF12">
    <property type="entry name" value="PROTEIN MUSCLEBLIND"/>
    <property type="match status" value="1"/>
</dbReference>
<keyword evidence="1" id="KW-0479">Metal-binding</keyword>
<dbReference type="EnsemblMetazoa" id="AATE006851-RA">
    <property type="protein sequence ID" value="AATE006851-PA.1"/>
    <property type="gene ID" value="AATE006851"/>
</dbReference>
<dbReference type="GO" id="GO:0043484">
    <property type="term" value="P:regulation of RNA splicing"/>
    <property type="evidence" value="ECO:0007669"/>
    <property type="project" value="TreeGrafter"/>
</dbReference>
<dbReference type="GO" id="GO:0003723">
    <property type="term" value="F:RNA binding"/>
    <property type="evidence" value="ECO:0007669"/>
    <property type="project" value="TreeGrafter"/>
</dbReference>
<proteinExistence type="predicted"/>
<reference evidence="5" key="1">
    <citation type="submission" date="2022-08" db="UniProtKB">
        <authorList>
            <consortium name="EnsemblMetazoa"/>
        </authorList>
    </citation>
    <scope>IDENTIFICATION</scope>
    <source>
        <strain evidence="5">EBRO</strain>
    </source>
</reference>
<dbReference type="GO" id="GO:0005737">
    <property type="term" value="C:cytoplasm"/>
    <property type="evidence" value="ECO:0007669"/>
    <property type="project" value="TreeGrafter"/>
</dbReference>
<evidence type="ECO:0000256" key="2">
    <source>
        <dbReference type="ARBA" id="ARBA00022737"/>
    </source>
</evidence>
<accession>A0A182IWJ1</accession>
<evidence type="ECO:0000256" key="3">
    <source>
        <dbReference type="ARBA" id="ARBA00022771"/>
    </source>
</evidence>
<dbReference type="PROSITE" id="PS50103">
    <property type="entry name" value="ZF_C3H1"/>
    <property type="match status" value="1"/>
</dbReference>
<name>A0A182IWJ1_ANOAO</name>
<dbReference type="GO" id="GO:0005654">
    <property type="term" value="C:nucleoplasm"/>
    <property type="evidence" value="ECO:0007669"/>
    <property type="project" value="TreeGrafter"/>
</dbReference>